<dbReference type="PANTHER" id="PTHR33727:SF5">
    <property type="entry name" value="PROTEIN, PUTATIVE (DUF3317)-RELATED"/>
    <property type="match status" value="1"/>
</dbReference>
<keyword evidence="3" id="KW-0256">Endoplasmic reticulum</keyword>
<evidence type="ECO:0000256" key="4">
    <source>
        <dbReference type="ARBA" id="ARBA00022989"/>
    </source>
</evidence>
<keyword evidence="2 6" id="KW-0812">Transmembrane</keyword>
<dbReference type="Gramene" id="RZC59594">
    <property type="protein sequence ID" value="RZC59594"/>
    <property type="gene ID" value="C5167_006897"/>
</dbReference>
<evidence type="ECO:0000313" key="8">
    <source>
        <dbReference type="Proteomes" id="UP000316621"/>
    </source>
</evidence>
<accession>A0A4Y7JEM4</accession>
<dbReference type="Proteomes" id="UP000316621">
    <property type="component" value="Chromosome 4"/>
</dbReference>
<gene>
    <name evidence="7" type="ORF">C5167_006897</name>
</gene>
<evidence type="ECO:0000256" key="5">
    <source>
        <dbReference type="ARBA" id="ARBA00023136"/>
    </source>
</evidence>
<protein>
    <submittedName>
        <fullName evidence="7">Uncharacterized protein</fullName>
    </submittedName>
</protein>
<evidence type="ECO:0000256" key="3">
    <source>
        <dbReference type="ARBA" id="ARBA00022824"/>
    </source>
</evidence>
<proteinExistence type="predicted"/>
<evidence type="ECO:0000256" key="2">
    <source>
        <dbReference type="ARBA" id="ARBA00022692"/>
    </source>
</evidence>
<sequence length="123" mass="14522">MNFVQRKIYLYNVTFGLYMLEWWERYLFNILIIVLLWFICYNGSRSAAEFYKSLLMQLENEAFAGVGKIRWNDLLPETVFLILLESPLISLDTRVSLEAKLNSSAKCLTEAEKMKYLELWGMS</sequence>
<dbReference type="GO" id="GO:0005789">
    <property type="term" value="C:endoplasmic reticulum membrane"/>
    <property type="evidence" value="ECO:0007669"/>
    <property type="project" value="UniProtKB-SubCell"/>
</dbReference>
<keyword evidence="8" id="KW-1185">Reference proteome</keyword>
<comment type="subcellular location">
    <subcellularLocation>
        <location evidence="1">Endoplasmic reticulum membrane</location>
        <topology evidence="1">Multi-pass membrane protein</topology>
    </subcellularLocation>
</comment>
<dbReference type="InterPro" id="IPR024512">
    <property type="entry name" value="Ser_palmitoyltrfase_ssu-like"/>
</dbReference>
<dbReference type="PANTHER" id="PTHR33727">
    <property type="entry name" value="OS07G0446900 PROTEIN"/>
    <property type="match status" value="1"/>
</dbReference>
<name>A0A4Y7JEM4_PAPSO</name>
<keyword evidence="5 6" id="KW-0472">Membrane</keyword>
<keyword evidence="4 6" id="KW-1133">Transmembrane helix</keyword>
<dbReference type="Pfam" id="PF11779">
    <property type="entry name" value="SPT_ssu-like"/>
    <property type="match status" value="1"/>
</dbReference>
<evidence type="ECO:0000313" key="7">
    <source>
        <dbReference type="EMBL" id="RZC59594.1"/>
    </source>
</evidence>
<evidence type="ECO:0000256" key="1">
    <source>
        <dbReference type="ARBA" id="ARBA00004477"/>
    </source>
</evidence>
<evidence type="ECO:0000256" key="6">
    <source>
        <dbReference type="SAM" id="Phobius"/>
    </source>
</evidence>
<organism evidence="7 8">
    <name type="scientific">Papaver somniferum</name>
    <name type="common">Opium poppy</name>
    <dbReference type="NCBI Taxonomy" id="3469"/>
    <lineage>
        <taxon>Eukaryota</taxon>
        <taxon>Viridiplantae</taxon>
        <taxon>Streptophyta</taxon>
        <taxon>Embryophyta</taxon>
        <taxon>Tracheophyta</taxon>
        <taxon>Spermatophyta</taxon>
        <taxon>Magnoliopsida</taxon>
        <taxon>Ranunculales</taxon>
        <taxon>Papaveraceae</taxon>
        <taxon>Papaveroideae</taxon>
        <taxon>Papaver</taxon>
    </lineage>
</organism>
<feature type="transmembrane region" description="Helical" evidence="6">
    <location>
        <begin position="26"/>
        <end position="44"/>
    </location>
</feature>
<reference evidence="7 8" key="1">
    <citation type="journal article" date="2018" name="Science">
        <title>The opium poppy genome and morphinan production.</title>
        <authorList>
            <person name="Guo L."/>
            <person name="Winzer T."/>
            <person name="Yang X."/>
            <person name="Li Y."/>
            <person name="Ning Z."/>
            <person name="He Z."/>
            <person name="Teodor R."/>
            <person name="Lu Y."/>
            <person name="Bowser T.A."/>
            <person name="Graham I.A."/>
            <person name="Ye K."/>
        </authorList>
    </citation>
    <scope>NUCLEOTIDE SEQUENCE [LARGE SCALE GENOMIC DNA]</scope>
    <source>
        <strain evidence="8">cv. HN1</strain>
        <tissue evidence="7">Leaves</tissue>
    </source>
</reference>
<dbReference type="AlphaFoldDB" id="A0A4Y7JEM4"/>
<dbReference type="EMBL" id="CM010718">
    <property type="protein sequence ID" value="RZC59594.1"/>
    <property type="molecule type" value="Genomic_DNA"/>
</dbReference>